<accession>A0A5B7FWA1</accession>
<feature type="compositionally biased region" description="Pro residues" evidence="1">
    <location>
        <begin position="114"/>
        <end position="123"/>
    </location>
</feature>
<evidence type="ECO:0000256" key="1">
    <source>
        <dbReference type="SAM" id="MobiDB-lite"/>
    </source>
</evidence>
<evidence type="ECO:0000313" key="2">
    <source>
        <dbReference type="EMBL" id="MPC49273.1"/>
    </source>
</evidence>
<sequence>MLIKDTLRVTSTYDVCMVSRIEAACVKGLEKKSLPIPPLPPCSPASPGILTSLPEALKPSLPASIPGRLLIKTPFRTRVGSASLPPASLTQPASQPGNQAVNQPTNQPHSQPHSQPPSQPPSLPANHPANQATSSSAPYLHAS</sequence>
<reference evidence="2 3" key="1">
    <citation type="submission" date="2019-05" db="EMBL/GenBank/DDBJ databases">
        <title>Another draft genome of Portunus trituberculatus and its Hox gene families provides insights of decapod evolution.</title>
        <authorList>
            <person name="Jeong J.-H."/>
            <person name="Song I."/>
            <person name="Kim S."/>
            <person name="Choi T."/>
            <person name="Kim D."/>
            <person name="Ryu S."/>
            <person name="Kim W."/>
        </authorList>
    </citation>
    <scope>NUCLEOTIDE SEQUENCE [LARGE SCALE GENOMIC DNA]</scope>
    <source>
        <tissue evidence="2">Muscle</tissue>
    </source>
</reference>
<comment type="caution">
    <text evidence="2">The sequence shown here is derived from an EMBL/GenBank/DDBJ whole genome shotgun (WGS) entry which is preliminary data.</text>
</comment>
<feature type="region of interest" description="Disordered" evidence="1">
    <location>
        <begin position="80"/>
        <end position="143"/>
    </location>
</feature>
<organism evidence="2 3">
    <name type="scientific">Portunus trituberculatus</name>
    <name type="common">Swimming crab</name>
    <name type="synonym">Neptunus trituberculatus</name>
    <dbReference type="NCBI Taxonomy" id="210409"/>
    <lineage>
        <taxon>Eukaryota</taxon>
        <taxon>Metazoa</taxon>
        <taxon>Ecdysozoa</taxon>
        <taxon>Arthropoda</taxon>
        <taxon>Crustacea</taxon>
        <taxon>Multicrustacea</taxon>
        <taxon>Malacostraca</taxon>
        <taxon>Eumalacostraca</taxon>
        <taxon>Eucarida</taxon>
        <taxon>Decapoda</taxon>
        <taxon>Pleocyemata</taxon>
        <taxon>Brachyura</taxon>
        <taxon>Eubrachyura</taxon>
        <taxon>Portunoidea</taxon>
        <taxon>Portunidae</taxon>
        <taxon>Portuninae</taxon>
        <taxon>Portunus</taxon>
    </lineage>
</organism>
<evidence type="ECO:0000313" key="3">
    <source>
        <dbReference type="Proteomes" id="UP000324222"/>
    </source>
</evidence>
<feature type="compositionally biased region" description="Polar residues" evidence="1">
    <location>
        <begin position="88"/>
        <end position="101"/>
    </location>
</feature>
<protein>
    <submittedName>
        <fullName evidence="2">Putative hemoglobin and hemoglobin-haptoglobin-binding protein 3</fullName>
    </submittedName>
</protein>
<dbReference type="AlphaFoldDB" id="A0A5B7FWA1"/>
<gene>
    <name evidence="2" type="ORF">E2C01_043071</name>
</gene>
<name>A0A5B7FWA1_PORTR</name>
<dbReference type="Proteomes" id="UP000324222">
    <property type="component" value="Unassembled WGS sequence"/>
</dbReference>
<dbReference type="EMBL" id="VSRR010008771">
    <property type="protein sequence ID" value="MPC49273.1"/>
    <property type="molecule type" value="Genomic_DNA"/>
</dbReference>
<feature type="compositionally biased region" description="Low complexity" evidence="1">
    <location>
        <begin position="102"/>
        <end position="113"/>
    </location>
</feature>
<keyword evidence="3" id="KW-1185">Reference proteome</keyword>
<proteinExistence type="predicted"/>